<keyword evidence="7" id="KW-1133">Transmembrane helix</keyword>
<accession>A0A9J6FVT6</accession>
<keyword evidence="3 10" id="KW-0328">Glycosyltransferase</keyword>
<comment type="caution">
    <text evidence="11">The sequence shown here is derived from an EMBL/GenBank/DDBJ whole genome shotgun (WGS) entry which is preliminary data.</text>
</comment>
<evidence type="ECO:0000256" key="5">
    <source>
        <dbReference type="ARBA" id="ARBA00022692"/>
    </source>
</evidence>
<dbReference type="OrthoDB" id="6355886at2759"/>
<keyword evidence="12" id="KW-1185">Reference proteome</keyword>
<evidence type="ECO:0000256" key="8">
    <source>
        <dbReference type="ARBA" id="ARBA00023034"/>
    </source>
</evidence>
<evidence type="ECO:0000256" key="4">
    <source>
        <dbReference type="ARBA" id="ARBA00022679"/>
    </source>
</evidence>
<sequence>MKIARSKLSRRRNTVFILVTTVSVFAFSQLGNFTALKDLLQDDNLKHIEYWSHEVGQAALREGEQLEATRLPHRGGWAVEARCHEGIDVLFFVHACSRQWRRRAVLRDTLVEEAAARRFNWAAVFFVGRRAKDPLLDAWLNLEADALGDLVVFPFEDGYRTVTPKWMNGMQWVADHCPNVPVIVKLDDDVTVHPFKVNGNMPTNIDAIFFNESHAVNQKLRAQLLGP</sequence>
<evidence type="ECO:0000256" key="7">
    <source>
        <dbReference type="ARBA" id="ARBA00022989"/>
    </source>
</evidence>
<evidence type="ECO:0000256" key="1">
    <source>
        <dbReference type="ARBA" id="ARBA00004323"/>
    </source>
</evidence>
<evidence type="ECO:0000256" key="6">
    <source>
        <dbReference type="ARBA" id="ARBA00022968"/>
    </source>
</evidence>
<comment type="subcellular location">
    <subcellularLocation>
        <location evidence="1 10">Golgi apparatus membrane</location>
        <topology evidence="1 10">Single-pass type II membrane protein</topology>
    </subcellularLocation>
</comment>
<evidence type="ECO:0000256" key="3">
    <source>
        <dbReference type="ARBA" id="ARBA00022676"/>
    </source>
</evidence>
<dbReference type="Proteomes" id="UP000821853">
    <property type="component" value="Chromosome 2"/>
</dbReference>
<dbReference type="GO" id="GO:0016758">
    <property type="term" value="F:hexosyltransferase activity"/>
    <property type="evidence" value="ECO:0007669"/>
    <property type="project" value="InterPro"/>
</dbReference>
<keyword evidence="6" id="KW-0735">Signal-anchor</keyword>
<evidence type="ECO:0000256" key="9">
    <source>
        <dbReference type="ARBA" id="ARBA00023136"/>
    </source>
</evidence>
<keyword evidence="5" id="KW-0812">Transmembrane</keyword>
<evidence type="ECO:0000313" key="12">
    <source>
        <dbReference type="Proteomes" id="UP000821853"/>
    </source>
</evidence>
<keyword evidence="9" id="KW-0472">Membrane</keyword>
<gene>
    <name evidence="11" type="ORF">HPB48_000360</name>
</gene>
<dbReference type="GO" id="GO:0000139">
    <property type="term" value="C:Golgi membrane"/>
    <property type="evidence" value="ECO:0007669"/>
    <property type="project" value="UniProtKB-SubCell"/>
</dbReference>
<dbReference type="GO" id="GO:0006493">
    <property type="term" value="P:protein O-linked glycosylation"/>
    <property type="evidence" value="ECO:0007669"/>
    <property type="project" value="TreeGrafter"/>
</dbReference>
<dbReference type="EC" id="2.4.1.-" evidence="10"/>
<dbReference type="Pfam" id="PF01762">
    <property type="entry name" value="Galactosyl_T"/>
    <property type="match status" value="1"/>
</dbReference>
<comment type="similarity">
    <text evidence="2 10">Belongs to the glycosyltransferase 31 family.</text>
</comment>
<dbReference type="EMBL" id="JABSTR010000004">
    <property type="protein sequence ID" value="KAH9366148.1"/>
    <property type="molecule type" value="Genomic_DNA"/>
</dbReference>
<evidence type="ECO:0000256" key="10">
    <source>
        <dbReference type="RuleBase" id="RU363063"/>
    </source>
</evidence>
<name>A0A9J6FVT6_HAELO</name>
<dbReference type="InterPro" id="IPR002659">
    <property type="entry name" value="Glyco_trans_31"/>
</dbReference>
<evidence type="ECO:0000313" key="11">
    <source>
        <dbReference type="EMBL" id="KAH9366148.1"/>
    </source>
</evidence>
<keyword evidence="4" id="KW-0808">Transferase</keyword>
<dbReference type="VEuPathDB" id="VectorBase:HLOH_063150"/>
<organism evidence="11 12">
    <name type="scientific">Haemaphysalis longicornis</name>
    <name type="common">Bush tick</name>
    <dbReference type="NCBI Taxonomy" id="44386"/>
    <lineage>
        <taxon>Eukaryota</taxon>
        <taxon>Metazoa</taxon>
        <taxon>Ecdysozoa</taxon>
        <taxon>Arthropoda</taxon>
        <taxon>Chelicerata</taxon>
        <taxon>Arachnida</taxon>
        <taxon>Acari</taxon>
        <taxon>Parasitiformes</taxon>
        <taxon>Ixodida</taxon>
        <taxon>Ixodoidea</taxon>
        <taxon>Ixodidae</taxon>
        <taxon>Haemaphysalinae</taxon>
        <taxon>Haemaphysalis</taxon>
    </lineage>
</organism>
<keyword evidence="8 10" id="KW-0333">Golgi apparatus</keyword>
<reference evidence="11 12" key="1">
    <citation type="journal article" date="2020" name="Cell">
        <title>Large-Scale Comparative Analyses of Tick Genomes Elucidate Their Genetic Diversity and Vector Capacities.</title>
        <authorList>
            <consortium name="Tick Genome and Microbiome Consortium (TIGMIC)"/>
            <person name="Jia N."/>
            <person name="Wang J."/>
            <person name="Shi W."/>
            <person name="Du L."/>
            <person name="Sun Y."/>
            <person name="Zhan W."/>
            <person name="Jiang J.F."/>
            <person name="Wang Q."/>
            <person name="Zhang B."/>
            <person name="Ji P."/>
            <person name="Bell-Sakyi L."/>
            <person name="Cui X.M."/>
            <person name="Yuan T.T."/>
            <person name="Jiang B.G."/>
            <person name="Yang W.F."/>
            <person name="Lam T.T."/>
            <person name="Chang Q.C."/>
            <person name="Ding S.J."/>
            <person name="Wang X.J."/>
            <person name="Zhu J.G."/>
            <person name="Ruan X.D."/>
            <person name="Zhao L."/>
            <person name="Wei J.T."/>
            <person name="Ye R.Z."/>
            <person name="Que T.C."/>
            <person name="Du C.H."/>
            <person name="Zhou Y.H."/>
            <person name="Cheng J.X."/>
            <person name="Dai P.F."/>
            <person name="Guo W.B."/>
            <person name="Han X.H."/>
            <person name="Huang E.J."/>
            <person name="Li L.F."/>
            <person name="Wei W."/>
            <person name="Gao Y.C."/>
            <person name="Liu J.Z."/>
            <person name="Shao H.Z."/>
            <person name="Wang X."/>
            <person name="Wang C.C."/>
            <person name="Yang T.C."/>
            <person name="Huo Q.B."/>
            <person name="Li W."/>
            <person name="Chen H.Y."/>
            <person name="Chen S.E."/>
            <person name="Zhou L.G."/>
            <person name="Ni X.B."/>
            <person name="Tian J.H."/>
            <person name="Sheng Y."/>
            <person name="Liu T."/>
            <person name="Pan Y.S."/>
            <person name="Xia L.Y."/>
            <person name="Li J."/>
            <person name="Zhao F."/>
            <person name="Cao W.C."/>
        </authorList>
    </citation>
    <scope>NUCLEOTIDE SEQUENCE [LARGE SCALE GENOMIC DNA]</scope>
    <source>
        <strain evidence="11">HaeL-2018</strain>
    </source>
</reference>
<protein>
    <recommendedName>
        <fullName evidence="10">Hexosyltransferase</fullName>
        <ecNumber evidence="10">2.4.1.-</ecNumber>
    </recommendedName>
</protein>
<evidence type="ECO:0000256" key="2">
    <source>
        <dbReference type="ARBA" id="ARBA00008661"/>
    </source>
</evidence>
<dbReference type="AlphaFoldDB" id="A0A9J6FVT6"/>
<dbReference type="PANTHER" id="PTHR11214">
    <property type="entry name" value="BETA-1,3-N-ACETYLGLUCOSAMINYLTRANSFERASE"/>
    <property type="match status" value="1"/>
</dbReference>
<proteinExistence type="inferred from homology"/>
<dbReference type="PANTHER" id="PTHR11214:SF376">
    <property type="entry name" value="HEXOSYLTRANSFERASE"/>
    <property type="match status" value="1"/>
</dbReference>